<keyword evidence="1" id="KW-0472">Membrane</keyword>
<name>A0A5N0UX49_9PSEU</name>
<comment type="caution">
    <text evidence="2">The sequence shown here is derived from an EMBL/GenBank/DDBJ whole genome shotgun (WGS) entry which is preliminary data.</text>
</comment>
<proteinExistence type="predicted"/>
<organism evidence="2 3">
    <name type="scientific">Amycolatopsis acidicola</name>
    <dbReference type="NCBI Taxonomy" id="2596893"/>
    <lineage>
        <taxon>Bacteria</taxon>
        <taxon>Bacillati</taxon>
        <taxon>Actinomycetota</taxon>
        <taxon>Actinomycetes</taxon>
        <taxon>Pseudonocardiales</taxon>
        <taxon>Pseudonocardiaceae</taxon>
        <taxon>Amycolatopsis</taxon>
    </lineage>
</organism>
<evidence type="ECO:0000256" key="1">
    <source>
        <dbReference type="SAM" id="Phobius"/>
    </source>
</evidence>
<dbReference type="RefSeq" id="WP_144755729.1">
    <property type="nucleotide sequence ID" value="NZ_VMNW02000055.1"/>
</dbReference>
<dbReference type="Proteomes" id="UP000319769">
    <property type="component" value="Unassembled WGS sequence"/>
</dbReference>
<evidence type="ECO:0000313" key="3">
    <source>
        <dbReference type="Proteomes" id="UP000319769"/>
    </source>
</evidence>
<evidence type="ECO:0000313" key="2">
    <source>
        <dbReference type="EMBL" id="KAA9155666.1"/>
    </source>
</evidence>
<keyword evidence="1" id="KW-0812">Transmembrane</keyword>
<accession>A0A5N0UX49</accession>
<keyword evidence="3" id="KW-1185">Reference proteome</keyword>
<keyword evidence="1" id="KW-1133">Transmembrane helix</keyword>
<sequence length="87" mass="9229">MILVVAVLGMVWQVHATGIVSNFDFSHPTSAGQLSCGVPLAANHGFDLDNQRACDAAVAARRAWVFPLIALGLLGLAGSFVRVRLRN</sequence>
<protein>
    <submittedName>
        <fullName evidence="2">Uncharacterized protein</fullName>
    </submittedName>
</protein>
<dbReference type="AlphaFoldDB" id="A0A5N0UX49"/>
<reference evidence="2" key="1">
    <citation type="submission" date="2019-09" db="EMBL/GenBank/DDBJ databases">
        <authorList>
            <person name="Teo W.F.A."/>
            <person name="Duangmal K."/>
        </authorList>
    </citation>
    <scope>NUCLEOTIDE SEQUENCE [LARGE SCALE GENOMIC DNA]</scope>
    <source>
        <strain evidence="2">K81G1</strain>
    </source>
</reference>
<feature type="transmembrane region" description="Helical" evidence="1">
    <location>
        <begin position="64"/>
        <end position="83"/>
    </location>
</feature>
<dbReference type="EMBL" id="VMNW02000055">
    <property type="protein sequence ID" value="KAA9155666.1"/>
    <property type="molecule type" value="Genomic_DNA"/>
</dbReference>
<gene>
    <name evidence="2" type="ORF">FPZ12_029375</name>
</gene>